<comment type="caution">
    <text evidence="3">The sequence shown here is derived from an EMBL/GenBank/DDBJ whole genome shotgun (WGS) entry which is preliminary data.</text>
</comment>
<feature type="compositionally biased region" description="Basic and acidic residues" evidence="2">
    <location>
        <begin position="1205"/>
        <end position="1222"/>
    </location>
</feature>
<feature type="region of interest" description="Disordered" evidence="2">
    <location>
        <begin position="323"/>
        <end position="349"/>
    </location>
</feature>
<dbReference type="AlphaFoldDB" id="A0A8J2X3N2"/>
<feature type="coiled-coil region" evidence="1">
    <location>
        <begin position="908"/>
        <end position="935"/>
    </location>
</feature>
<feature type="compositionally biased region" description="Basic and acidic residues" evidence="2">
    <location>
        <begin position="335"/>
        <end position="349"/>
    </location>
</feature>
<feature type="coiled-coil region" evidence="1">
    <location>
        <begin position="460"/>
        <end position="487"/>
    </location>
</feature>
<dbReference type="EMBL" id="CAKKNE010000006">
    <property type="protein sequence ID" value="CAH0379214.1"/>
    <property type="molecule type" value="Genomic_DNA"/>
</dbReference>
<evidence type="ECO:0000256" key="2">
    <source>
        <dbReference type="SAM" id="MobiDB-lite"/>
    </source>
</evidence>
<feature type="compositionally biased region" description="Basic and acidic residues" evidence="2">
    <location>
        <begin position="708"/>
        <end position="728"/>
    </location>
</feature>
<dbReference type="Proteomes" id="UP000789595">
    <property type="component" value="Unassembled WGS sequence"/>
</dbReference>
<organism evidence="3 4">
    <name type="scientific">Pelagomonas calceolata</name>
    <dbReference type="NCBI Taxonomy" id="35677"/>
    <lineage>
        <taxon>Eukaryota</taxon>
        <taxon>Sar</taxon>
        <taxon>Stramenopiles</taxon>
        <taxon>Ochrophyta</taxon>
        <taxon>Pelagophyceae</taxon>
        <taxon>Pelagomonadales</taxon>
        <taxon>Pelagomonadaceae</taxon>
        <taxon>Pelagomonas</taxon>
    </lineage>
</organism>
<evidence type="ECO:0000313" key="4">
    <source>
        <dbReference type="Proteomes" id="UP000789595"/>
    </source>
</evidence>
<gene>
    <name evidence="3" type="ORF">PECAL_6P08160</name>
</gene>
<dbReference type="GO" id="GO:0032982">
    <property type="term" value="C:myosin filament"/>
    <property type="evidence" value="ECO:0007669"/>
    <property type="project" value="TreeGrafter"/>
</dbReference>
<sequence length="1247" mass="137572">MASAMAAGLKAQLDAQMEAARQQELVRILQLDTSPVPTMVGSALNLMVDAFGTLEQRCSTMETELGDERAQRLEAERLAAEAAAASKQALEKALADERRRAEAAMAAERERAEKALAKSEAAAREAAEREAKAQAERDRLSKEQAEKDRLERGAAEKAERERAEKERAEREAREAAAREALAKAAQSGDAPDFDLLIRNAVDAKLANLEASMRADLTDQMRSMIDKAVSSIQPVEAPPPEPEPLDPEEELERQRRLMLKIMNRMANMVMWTSWSHWLSLVKEAKAAEARRASRELEGSLGSVGKRCDQLGRAVDELRRTKATKDSVSEAASELRQNIEQETQSRTKRQDALTGQLEKLNSDVGGFQTTTDGKLQEQNDRITALEQQLKDQLEALSADADVEVMAAPADGEPVSAEWAQQISEMVRKMQASFKSKMAQLESAQTEHKSKTDRGFGQCDESFASTDKSLAELREKLASLSNDGELTELKHALFDRVHQGERDLRRRADHALQSSKRAMEAVKTLGYNVSGLDSNLAMADHFAPVELGEEEDCVEIALTRRLEASRRCHTEDVPGHVVDLQRCYLESEVILARRARTEFVAELTRLHVDGDDLETEQAKLEQASLRRLDDAFAKAKKGRATVLASLFLAKSKASQKKDWRELAGTILQGADSSHYADVTHDDPASHKVATLLESFEREIDEQRLHLRDELHHASFDPRDPRSSELESDPHHTPVAHADLPQLADFSAKTFERRIDEDSEPVTGRCAVSHKHASENTVAARLQRLEASMLGDRPRTPAPVPVATGGVSDEALRALEAGIAWRRHAAGRDTLQLLSGSSDALTLQDALENFGRRHQRPGDALEGAGRACTEASAALARGEPVEGLWSLAETLSSIDDVEVKQVHGHVADVLEADLARRQYDNANELRKKYEALAEAQNALAVTLAEVSGREAPQITITADERPPTPEVIVDRSPDPEIIEALEKLEMLVPTKAQQSSVDDLRDGLAELRRAQSRLIESSEMDVLRRLLETKAGRDQLEDILRRLKELEEAEPEEWEGLASTKCLSCNRPVTAPEYDEDEFSVVTGATGRTSLGSPVKLDPSMLKKRPLTGGHNAMGSSARAVLRDYPYPPPFPGPFSPPKRKSSLTRAREQKDVEVTFGEIPLHERLASIGKRPTGSQFLSPAQQAHLSAGVYRRRKELAVKGSGPRKLPHVERRNVVSPDSSHEDGLSLASSPPPFRERPRSVRMSSSVAG</sequence>
<name>A0A8J2X3N2_9STRA</name>
<evidence type="ECO:0000256" key="1">
    <source>
        <dbReference type="SAM" id="Coils"/>
    </source>
</evidence>
<dbReference type="GO" id="GO:0000146">
    <property type="term" value="F:microfilament motor activity"/>
    <property type="evidence" value="ECO:0007669"/>
    <property type="project" value="TreeGrafter"/>
</dbReference>
<dbReference type="GO" id="GO:0051015">
    <property type="term" value="F:actin filament binding"/>
    <property type="evidence" value="ECO:0007669"/>
    <property type="project" value="TreeGrafter"/>
</dbReference>
<keyword evidence="4" id="KW-1185">Reference proteome</keyword>
<dbReference type="PANTHER" id="PTHR45615">
    <property type="entry name" value="MYOSIN HEAVY CHAIN, NON-MUSCLE"/>
    <property type="match status" value="1"/>
</dbReference>
<feature type="region of interest" description="Disordered" evidence="2">
    <location>
        <begin position="708"/>
        <end position="732"/>
    </location>
</feature>
<feature type="region of interest" description="Disordered" evidence="2">
    <location>
        <begin position="1195"/>
        <end position="1247"/>
    </location>
</feature>
<accession>A0A8J2X3N2</accession>
<keyword evidence="1" id="KW-0175">Coiled coil</keyword>
<proteinExistence type="predicted"/>
<protein>
    <submittedName>
        <fullName evidence="3">Uncharacterized protein</fullName>
    </submittedName>
</protein>
<reference evidence="3" key="1">
    <citation type="submission" date="2021-11" db="EMBL/GenBank/DDBJ databases">
        <authorList>
            <consortium name="Genoscope - CEA"/>
            <person name="William W."/>
        </authorList>
    </citation>
    <scope>NUCLEOTIDE SEQUENCE</scope>
</reference>
<dbReference type="PANTHER" id="PTHR45615:SF40">
    <property type="entry name" value="MYOSIN HEAVY CHAIN, NON-MUSCLE"/>
    <property type="match status" value="1"/>
</dbReference>
<dbReference type="GO" id="GO:0005737">
    <property type="term" value="C:cytoplasm"/>
    <property type="evidence" value="ECO:0007669"/>
    <property type="project" value="TreeGrafter"/>
</dbReference>
<feature type="region of interest" description="Disordered" evidence="2">
    <location>
        <begin position="1086"/>
        <end position="1109"/>
    </location>
</feature>
<dbReference type="GO" id="GO:0016460">
    <property type="term" value="C:myosin II complex"/>
    <property type="evidence" value="ECO:0007669"/>
    <property type="project" value="TreeGrafter"/>
</dbReference>
<feature type="region of interest" description="Disordered" evidence="2">
    <location>
        <begin position="1125"/>
        <end position="1148"/>
    </location>
</feature>
<feature type="region of interest" description="Disordered" evidence="2">
    <location>
        <begin position="101"/>
        <end position="174"/>
    </location>
</feature>
<evidence type="ECO:0000313" key="3">
    <source>
        <dbReference type="EMBL" id="CAH0379214.1"/>
    </source>
</evidence>